<accession>A0AAW2EE59</accession>
<keyword evidence="2" id="KW-1185">Reference proteome</keyword>
<name>A0AAW2EE59_9HYME</name>
<proteinExistence type="predicted"/>
<dbReference type="Proteomes" id="UP001430953">
    <property type="component" value="Unassembled WGS sequence"/>
</dbReference>
<dbReference type="EMBL" id="JADYXP020000026">
    <property type="protein sequence ID" value="KAL0100546.1"/>
    <property type="molecule type" value="Genomic_DNA"/>
</dbReference>
<sequence length="62" mass="7150">MCNFRTLVVFLALTFGMLIPSIHSLIKIFGDIMLMIDNLQFTLPGISCSIRIAVFWWKKESK</sequence>
<reference evidence="1 2" key="1">
    <citation type="submission" date="2023-03" db="EMBL/GenBank/DDBJ databases">
        <title>High recombination rates correlate with genetic variation in Cardiocondyla obscurior ants.</title>
        <authorList>
            <person name="Errbii M."/>
        </authorList>
    </citation>
    <scope>NUCLEOTIDE SEQUENCE [LARGE SCALE GENOMIC DNA]</scope>
    <source>
        <strain evidence="1">Alpha-2009</strain>
        <tissue evidence="1">Whole body</tissue>
    </source>
</reference>
<protein>
    <submittedName>
        <fullName evidence="1">Uncharacterized protein</fullName>
    </submittedName>
</protein>
<comment type="caution">
    <text evidence="1">The sequence shown here is derived from an EMBL/GenBank/DDBJ whole genome shotgun (WGS) entry which is preliminary data.</text>
</comment>
<dbReference type="AlphaFoldDB" id="A0AAW2EE59"/>
<evidence type="ECO:0000313" key="2">
    <source>
        <dbReference type="Proteomes" id="UP001430953"/>
    </source>
</evidence>
<evidence type="ECO:0000313" key="1">
    <source>
        <dbReference type="EMBL" id="KAL0100546.1"/>
    </source>
</evidence>
<gene>
    <name evidence="1" type="ORF">PUN28_019693</name>
</gene>
<organism evidence="1 2">
    <name type="scientific">Cardiocondyla obscurior</name>
    <dbReference type="NCBI Taxonomy" id="286306"/>
    <lineage>
        <taxon>Eukaryota</taxon>
        <taxon>Metazoa</taxon>
        <taxon>Ecdysozoa</taxon>
        <taxon>Arthropoda</taxon>
        <taxon>Hexapoda</taxon>
        <taxon>Insecta</taxon>
        <taxon>Pterygota</taxon>
        <taxon>Neoptera</taxon>
        <taxon>Endopterygota</taxon>
        <taxon>Hymenoptera</taxon>
        <taxon>Apocrita</taxon>
        <taxon>Aculeata</taxon>
        <taxon>Formicoidea</taxon>
        <taxon>Formicidae</taxon>
        <taxon>Myrmicinae</taxon>
        <taxon>Cardiocondyla</taxon>
    </lineage>
</organism>